<comment type="caution">
    <text evidence="2">The sequence shown here is derived from an EMBL/GenBank/DDBJ whole genome shotgun (WGS) entry which is preliminary data.</text>
</comment>
<feature type="transmembrane region" description="Helical" evidence="1">
    <location>
        <begin position="51"/>
        <end position="78"/>
    </location>
</feature>
<gene>
    <name evidence="2" type="ORF">S01H1_60376</name>
</gene>
<organism evidence="2">
    <name type="scientific">marine sediment metagenome</name>
    <dbReference type="NCBI Taxonomy" id="412755"/>
    <lineage>
        <taxon>unclassified sequences</taxon>
        <taxon>metagenomes</taxon>
        <taxon>ecological metagenomes</taxon>
    </lineage>
</organism>
<feature type="non-terminal residue" evidence="2">
    <location>
        <position position="1"/>
    </location>
</feature>
<reference evidence="2" key="1">
    <citation type="journal article" date="2014" name="Front. Microbiol.">
        <title>High frequency of phylogenetically diverse reductive dehalogenase-homologous genes in deep subseafloor sedimentary metagenomes.</title>
        <authorList>
            <person name="Kawai M."/>
            <person name="Futagami T."/>
            <person name="Toyoda A."/>
            <person name="Takaki Y."/>
            <person name="Nishi S."/>
            <person name="Hori S."/>
            <person name="Arai W."/>
            <person name="Tsubouchi T."/>
            <person name="Morono Y."/>
            <person name="Uchiyama I."/>
            <person name="Ito T."/>
            <person name="Fujiyama A."/>
            <person name="Inagaki F."/>
            <person name="Takami H."/>
        </authorList>
    </citation>
    <scope>NUCLEOTIDE SEQUENCE</scope>
    <source>
        <strain evidence="2">Expedition CK06-06</strain>
    </source>
</reference>
<evidence type="ECO:0000256" key="1">
    <source>
        <dbReference type="SAM" id="Phobius"/>
    </source>
</evidence>
<protein>
    <submittedName>
        <fullName evidence="2">Uncharacterized protein</fullName>
    </submittedName>
</protein>
<keyword evidence="1" id="KW-1133">Transmembrane helix</keyword>
<keyword evidence="1" id="KW-0472">Membrane</keyword>
<feature type="non-terminal residue" evidence="2">
    <location>
        <position position="255"/>
    </location>
</feature>
<dbReference type="EMBL" id="BARS01039542">
    <property type="protein sequence ID" value="GAG20130.1"/>
    <property type="molecule type" value="Genomic_DNA"/>
</dbReference>
<dbReference type="AlphaFoldDB" id="X0VPH0"/>
<accession>X0VPH0</accession>
<sequence>AGVVLVLVRGYDSRVRVKGFNLDPDWKTVSIDKIQEIEQLRKRSRKWDSDALDISNPLGIFSLILIGGLALLASVLLGSLANDIRVTIILATDIVIFMFPLWFSGMKFILKQPNLAIRVNVILNLYEVFETIKLEGEEFRPALMLTKGDEGESVPIDARFSIRLPNFPEGFYGLQAQINLNVVQGASYPYFYCVLAAKPGFGLSRYKEKIKLHGKIICEYQEDSKAEVLVIRQYTTKKSGYHTKDRQCKQILNVA</sequence>
<evidence type="ECO:0000313" key="2">
    <source>
        <dbReference type="EMBL" id="GAG20130.1"/>
    </source>
</evidence>
<proteinExistence type="predicted"/>
<keyword evidence="1" id="KW-0812">Transmembrane</keyword>
<feature type="transmembrane region" description="Helical" evidence="1">
    <location>
        <begin position="84"/>
        <end position="103"/>
    </location>
</feature>
<name>X0VPH0_9ZZZZ</name>